<evidence type="ECO:0008006" key="4">
    <source>
        <dbReference type="Google" id="ProtNLM"/>
    </source>
</evidence>
<dbReference type="OrthoDB" id="7365536at2"/>
<name>A0A1I7ES09_9BURK</name>
<dbReference type="AlphaFoldDB" id="A0A1I7ES09"/>
<evidence type="ECO:0000313" key="2">
    <source>
        <dbReference type="EMBL" id="SFU26701.1"/>
    </source>
</evidence>
<evidence type="ECO:0000313" key="3">
    <source>
        <dbReference type="Proteomes" id="UP000198844"/>
    </source>
</evidence>
<dbReference type="RefSeq" id="WP_143131875.1">
    <property type="nucleotide sequence ID" value="NZ_FPBH01000065.1"/>
</dbReference>
<feature type="transmembrane region" description="Helical" evidence="1">
    <location>
        <begin position="34"/>
        <end position="54"/>
    </location>
</feature>
<feature type="transmembrane region" description="Helical" evidence="1">
    <location>
        <begin position="60"/>
        <end position="82"/>
    </location>
</feature>
<evidence type="ECO:0000256" key="1">
    <source>
        <dbReference type="SAM" id="Phobius"/>
    </source>
</evidence>
<keyword evidence="1" id="KW-0472">Membrane</keyword>
<reference evidence="2 3" key="1">
    <citation type="submission" date="2016-10" db="EMBL/GenBank/DDBJ databases">
        <authorList>
            <person name="de Groot N.N."/>
        </authorList>
    </citation>
    <scope>NUCLEOTIDE SEQUENCE [LARGE SCALE GENOMIC DNA]</scope>
    <source>
        <strain evidence="2 3">LMG 27731</strain>
    </source>
</reference>
<accession>A0A1I7ES09</accession>
<proteinExistence type="predicted"/>
<organism evidence="2 3">
    <name type="scientific">Paraburkholderia aspalathi</name>
    <dbReference type="NCBI Taxonomy" id="1324617"/>
    <lineage>
        <taxon>Bacteria</taxon>
        <taxon>Pseudomonadati</taxon>
        <taxon>Pseudomonadota</taxon>
        <taxon>Betaproteobacteria</taxon>
        <taxon>Burkholderiales</taxon>
        <taxon>Burkholderiaceae</taxon>
        <taxon>Paraburkholderia</taxon>
    </lineage>
</organism>
<keyword evidence="1" id="KW-0812">Transmembrane</keyword>
<protein>
    <recommendedName>
        <fullName evidence="4">Zinc ribbon domain-containing protein</fullName>
    </recommendedName>
</protein>
<dbReference type="EMBL" id="FPBH01000065">
    <property type="protein sequence ID" value="SFU26701.1"/>
    <property type="molecule type" value="Genomic_DNA"/>
</dbReference>
<gene>
    <name evidence="2" type="ORF">SAMN05192563_10657</name>
</gene>
<dbReference type="Proteomes" id="UP000198844">
    <property type="component" value="Unassembled WGS sequence"/>
</dbReference>
<sequence>MSNLICPHCRTQVPRGATVCTGCQAEVKYGPANGLFGAAFLAAAVVGYKVGHMLPDSMSFGGWIAGLAVFGGLSAVIQKFYGDRVVFNRVYRTR</sequence>
<keyword evidence="1" id="KW-1133">Transmembrane helix</keyword>